<organism evidence="2">
    <name type="scientific">marine sediment metagenome</name>
    <dbReference type="NCBI Taxonomy" id="412755"/>
    <lineage>
        <taxon>unclassified sequences</taxon>
        <taxon>metagenomes</taxon>
        <taxon>ecological metagenomes</taxon>
    </lineage>
</organism>
<dbReference type="AlphaFoldDB" id="A0A0F9QTQ5"/>
<dbReference type="CDD" id="cd01991">
    <property type="entry name" value="Asn_synthase_B_C"/>
    <property type="match status" value="1"/>
</dbReference>
<dbReference type="GO" id="GO:0004066">
    <property type="term" value="F:asparagine synthase (glutamine-hydrolyzing) activity"/>
    <property type="evidence" value="ECO:0007669"/>
    <property type="project" value="InterPro"/>
</dbReference>
<feature type="domain" description="Asparagine synthetase" evidence="1">
    <location>
        <begin position="160"/>
        <end position="239"/>
    </location>
</feature>
<sequence>MVRVMRPPGFVQGEVVMAIVTPRNWQKIGQPVLLWEVEHQILSALADIDCTCLALSGGIDSTLLLHLLMKIGKRPTVFTATCSHDHPDIKFAKMAIDHFELVYGGRLAVNFQVYEGVTGNDLVRAFYADLHHHTDAIIAGDGIDELMGGYYAHQESPTEETYYDFLRRLLPEHLQPLDENSDGIKVHLPYLDERVTRLLWQIPLSEKVDSVERKKLMVALARCNRLPNEIIERKKYGFGTKP</sequence>
<name>A0A0F9QTQ5_9ZZZZ</name>
<dbReference type="InterPro" id="IPR014729">
    <property type="entry name" value="Rossmann-like_a/b/a_fold"/>
</dbReference>
<gene>
    <name evidence="2" type="ORF">LCGC14_0975170</name>
</gene>
<proteinExistence type="predicted"/>
<dbReference type="EMBL" id="LAZR01003608">
    <property type="protein sequence ID" value="KKN16506.1"/>
    <property type="molecule type" value="Genomic_DNA"/>
</dbReference>
<reference evidence="2" key="1">
    <citation type="journal article" date="2015" name="Nature">
        <title>Complex archaea that bridge the gap between prokaryotes and eukaryotes.</title>
        <authorList>
            <person name="Spang A."/>
            <person name="Saw J.H."/>
            <person name="Jorgensen S.L."/>
            <person name="Zaremba-Niedzwiedzka K."/>
            <person name="Martijn J."/>
            <person name="Lind A.E."/>
            <person name="van Eijk R."/>
            <person name="Schleper C."/>
            <person name="Guy L."/>
            <person name="Ettema T.J."/>
        </authorList>
    </citation>
    <scope>NUCLEOTIDE SEQUENCE</scope>
</reference>
<dbReference type="InterPro" id="IPR001962">
    <property type="entry name" value="Asn_synthase"/>
</dbReference>
<evidence type="ECO:0000313" key="2">
    <source>
        <dbReference type="EMBL" id="KKN16506.1"/>
    </source>
</evidence>
<accession>A0A0F9QTQ5</accession>
<dbReference type="Gene3D" id="3.40.50.620">
    <property type="entry name" value="HUPs"/>
    <property type="match status" value="2"/>
</dbReference>
<dbReference type="GO" id="GO:0006529">
    <property type="term" value="P:asparagine biosynthetic process"/>
    <property type="evidence" value="ECO:0007669"/>
    <property type="project" value="InterPro"/>
</dbReference>
<dbReference type="Pfam" id="PF00733">
    <property type="entry name" value="Asn_synthase"/>
    <property type="match status" value="1"/>
</dbReference>
<dbReference type="SUPFAM" id="SSF52402">
    <property type="entry name" value="Adenine nucleotide alpha hydrolases-like"/>
    <property type="match status" value="1"/>
</dbReference>
<comment type="caution">
    <text evidence="2">The sequence shown here is derived from an EMBL/GenBank/DDBJ whole genome shotgun (WGS) entry which is preliminary data.</text>
</comment>
<evidence type="ECO:0000259" key="1">
    <source>
        <dbReference type="Pfam" id="PF00733"/>
    </source>
</evidence>
<protein>
    <recommendedName>
        <fullName evidence="1">Asparagine synthetase domain-containing protein</fullName>
    </recommendedName>
</protein>